<feature type="compositionally biased region" description="Polar residues" evidence="1">
    <location>
        <begin position="121"/>
        <end position="136"/>
    </location>
</feature>
<accession>A0A6A5C5T5</accession>
<dbReference type="VEuPathDB" id="AmoebaDB:FDP41_000546"/>
<comment type="caution">
    <text evidence="3">The sequence shown here is derived from an EMBL/GenBank/DDBJ whole genome shotgun (WGS) entry which is preliminary data.</text>
</comment>
<dbReference type="SUPFAM" id="SSF55729">
    <property type="entry name" value="Acyl-CoA N-acyltransferases (Nat)"/>
    <property type="match status" value="1"/>
</dbReference>
<feature type="region of interest" description="Disordered" evidence="1">
    <location>
        <begin position="80"/>
        <end position="141"/>
    </location>
</feature>
<organism evidence="3 4">
    <name type="scientific">Naegleria fowleri</name>
    <name type="common">Brain eating amoeba</name>
    <dbReference type="NCBI Taxonomy" id="5763"/>
    <lineage>
        <taxon>Eukaryota</taxon>
        <taxon>Discoba</taxon>
        <taxon>Heterolobosea</taxon>
        <taxon>Tetramitia</taxon>
        <taxon>Eutetramitia</taxon>
        <taxon>Vahlkampfiidae</taxon>
        <taxon>Naegleria</taxon>
    </lineage>
</organism>
<dbReference type="CDD" id="cd04301">
    <property type="entry name" value="NAT_SF"/>
    <property type="match status" value="1"/>
</dbReference>
<name>A0A6A5C5T5_NAEFO</name>
<evidence type="ECO:0000256" key="1">
    <source>
        <dbReference type="SAM" id="MobiDB-lite"/>
    </source>
</evidence>
<dbReference type="VEuPathDB" id="AmoebaDB:NF0059510"/>
<keyword evidence="4" id="KW-1185">Reference proteome</keyword>
<feature type="compositionally biased region" description="Polar residues" evidence="1">
    <location>
        <begin position="80"/>
        <end position="95"/>
    </location>
</feature>
<evidence type="ECO:0000313" key="3">
    <source>
        <dbReference type="EMBL" id="KAF0984647.1"/>
    </source>
</evidence>
<gene>
    <name evidence="3" type="ORF">FDP41_000546</name>
</gene>
<feature type="domain" description="N-acetyltransferase" evidence="2">
    <location>
        <begin position="562"/>
        <end position="737"/>
    </location>
</feature>
<sequence>MVPTHPSPFDSKNHNLFLNTTSSSQSAKPPILSSFPGFLHVPYFPTTTNSNNNNSTTTTLFHEDLTIRCITPLDRSSDTIITQSHRSNSNITSSRSDAKESNESSDDESDDSENSVIESSTETSQYHNSEASISTLKTRRKRKKKKKGLYCYKSYLDCQRKEKKLRNITESEEQSLLHDLNIIFNHHPPSQVESINFPKFEKANYFSKFLSNPLSTTELARIRAKLIVRQRKMAKQTVNENNETTNFDIEHFTRNWSLSKGSNYYKTNCVNNDTIPSHLLPNSNHFSEMHDDRSTTLTSLQTPSKSKIIPKILPKPTSLKDHSKKMLPPPSIQKGGITNAASSSHTLSAQAMLNDHPSKIPSNAFPFMPIPSIFQMSPSPSPQPPQTLYHSSPPPSYFHFTSPPNYFVEYFYKKGHEMSHHQTSSEEMIMSTTLNYSSDRKDGIHTSDMSRRNVNTIVKADIDITTVADHIDHSSKDSRFTTDNSRPLGEECCKISTFREKLLGKEIDWNRRDRSITAKLKDESPCKMIRLFKELVMRIHEKFNSQKVSSLLPSLKYGPSHVYFTHIEERYVVQTNSLLSRCFWPSIDVSIYLNQPQFSIVSLYNHLVVGFGTICPQTGYIHYLVTHPHWRNCGIGAFMISYLIAQYSKKSFEIVESTKRMSCPNEITIHVPTTDIRTISFLKKLKFTVRTVHEGFFSQLVTTPSGENEKYSTSTTNILDFLKHKSFDALLMSRPFQVVINK</sequence>
<dbReference type="EMBL" id="VFQX01000002">
    <property type="protein sequence ID" value="KAF0984647.1"/>
    <property type="molecule type" value="Genomic_DNA"/>
</dbReference>
<dbReference type="Proteomes" id="UP000444721">
    <property type="component" value="Unassembled WGS sequence"/>
</dbReference>
<reference evidence="3 4" key="1">
    <citation type="journal article" date="2019" name="Sci. Rep.">
        <title>Nanopore sequencing improves the draft genome of the human pathogenic amoeba Naegleria fowleri.</title>
        <authorList>
            <person name="Liechti N."/>
            <person name="Schurch N."/>
            <person name="Bruggmann R."/>
            <person name="Wittwer M."/>
        </authorList>
    </citation>
    <scope>NUCLEOTIDE SEQUENCE [LARGE SCALE GENOMIC DNA]</scope>
    <source>
        <strain evidence="3 4">ATCC 30894</strain>
    </source>
</reference>
<dbReference type="InterPro" id="IPR000182">
    <property type="entry name" value="GNAT_dom"/>
</dbReference>
<dbReference type="Gene3D" id="3.40.630.30">
    <property type="match status" value="1"/>
</dbReference>
<dbReference type="OrthoDB" id="4080456at2759"/>
<dbReference type="GO" id="GO:0016747">
    <property type="term" value="F:acyltransferase activity, transferring groups other than amino-acyl groups"/>
    <property type="evidence" value="ECO:0007669"/>
    <property type="project" value="InterPro"/>
</dbReference>
<proteinExistence type="predicted"/>
<dbReference type="AlphaFoldDB" id="A0A6A5C5T5"/>
<dbReference type="VEuPathDB" id="AmoebaDB:NfTy_001960"/>
<dbReference type="GeneID" id="68107764"/>
<feature type="compositionally biased region" description="Acidic residues" evidence="1">
    <location>
        <begin position="103"/>
        <end position="113"/>
    </location>
</feature>
<evidence type="ECO:0000313" key="4">
    <source>
        <dbReference type="Proteomes" id="UP000444721"/>
    </source>
</evidence>
<dbReference type="InterPro" id="IPR016181">
    <property type="entry name" value="Acyl_CoA_acyltransferase"/>
</dbReference>
<protein>
    <recommendedName>
        <fullName evidence="2">N-acetyltransferase domain-containing protein</fullName>
    </recommendedName>
</protein>
<evidence type="ECO:0000259" key="2">
    <source>
        <dbReference type="PROSITE" id="PS51186"/>
    </source>
</evidence>
<dbReference type="PROSITE" id="PS51186">
    <property type="entry name" value="GNAT"/>
    <property type="match status" value="1"/>
</dbReference>
<dbReference type="Pfam" id="PF00583">
    <property type="entry name" value="Acetyltransf_1"/>
    <property type="match status" value="1"/>
</dbReference>
<dbReference type="RefSeq" id="XP_044569360.1">
    <property type="nucleotide sequence ID" value="XM_044708986.1"/>
</dbReference>